<reference evidence="2 3" key="1">
    <citation type="journal article" date="2025" name="Int. J. Syst. Evol. Microbiol.">
        <title>Desulfovibrio falkowii sp. nov., Porphyromonas miyakawae sp. nov., Mediterraneibacter flintii sp. nov. and Owariibacterium komagatae gen. nov., sp. nov., isolated from human faeces.</title>
        <authorList>
            <person name="Hamaguchi T."/>
            <person name="Ohara M."/>
            <person name="Hisatomi A."/>
            <person name="Sekiguchi K."/>
            <person name="Takeda J.I."/>
            <person name="Ueyama J."/>
            <person name="Ito M."/>
            <person name="Nishiwaki H."/>
            <person name="Ogi T."/>
            <person name="Hirayama M."/>
            <person name="Ohkuma M."/>
            <person name="Sakamoto M."/>
            <person name="Ohno K."/>
        </authorList>
    </citation>
    <scope>NUCLEOTIDE SEQUENCE [LARGE SCALE GENOMIC DNA]</scope>
    <source>
        <strain evidence="2 3">13CB11C</strain>
    </source>
</reference>
<sequence>MRIREASFILSLFVVSLFALRLDMRAGDFFPIRMLDARMATLSVSVEGENGTLHRPFPYYSPTKGEKLLISFDLLDAMPEEIGYTLSYCDESWHPVSVPHGLAVVGFAEGLLAASQPSVMTQVLYRHYSLCIDASSETRPILPGNWLLRLHLRSDPSIPIAEVGFALLKNHCALSARVTPYTPKGNYSSYQAVESKVYFDERQALLENGPYKLVVGQNGRRDNVQVLETPSFFSPEELFFERNEAAVFEAGNEYHSFEMLSKEHSNMGVQSLLPGVPEQAILYPQHNRSALSYIEEKDADGLFVVRAPRASYEADLTADYYEVDFRFSSERLKDNVLLVGEAFEALPNEERVLQYSTERGCYEATLLLKAGYYSFLYASAGEHGALTTRLTEGNHYQTQNSYTILLYRGEIYPFSHMALIGAYECSDMKK</sequence>
<name>A0ABQ0E2X4_9PORP</name>
<protein>
    <recommendedName>
        <fullName evidence="1">Type 9 secretion system plug protein N-terminal domain-containing protein</fullName>
    </recommendedName>
</protein>
<gene>
    <name evidence="2" type="ORF">Tsumi_11710</name>
</gene>
<accession>A0ABQ0E2X4</accession>
<evidence type="ECO:0000313" key="3">
    <source>
        <dbReference type="Proteomes" id="UP001628220"/>
    </source>
</evidence>
<keyword evidence="3" id="KW-1185">Reference proteome</keyword>
<dbReference type="Pfam" id="PF17116">
    <property type="entry name" value="T9SS_plug_1st"/>
    <property type="match status" value="1"/>
</dbReference>
<evidence type="ECO:0000313" key="2">
    <source>
        <dbReference type="EMBL" id="GAB1252065.1"/>
    </source>
</evidence>
<feature type="domain" description="Type 9 secretion system plug protein N-terminal" evidence="1">
    <location>
        <begin position="53"/>
        <end position="166"/>
    </location>
</feature>
<organism evidence="2 3">
    <name type="scientific">Porphyromonas miyakawae</name>
    <dbReference type="NCBI Taxonomy" id="3137470"/>
    <lineage>
        <taxon>Bacteria</taxon>
        <taxon>Pseudomonadati</taxon>
        <taxon>Bacteroidota</taxon>
        <taxon>Bacteroidia</taxon>
        <taxon>Bacteroidales</taxon>
        <taxon>Porphyromonadaceae</taxon>
        <taxon>Porphyromonas</taxon>
    </lineage>
</organism>
<comment type="caution">
    <text evidence="2">The sequence shown here is derived from an EMBL/GenBank/DDBJ whole genome shotgun (WGS) entry which is preliminary data.</text>
</comment>
<dbReference type="Proteomes" id="UP001628220">
    <property type="component" value="Unassembled WGS sequence"/>
</dbReference>
<proteinExistence type="predicted"/>
<dbReference type="EMBL" id="BAAFSF010000004">
    <property type="protein sequence ID" value="GAB1252065.1"/>
    <property type="molecule type" value="Genomic_DNA"/>
</dbReference>
<dbReference type="InterPro" id="IPR031345">
    <property type="entry name" value="T9SS_Plug_N"/>
</dbReference>
<evidence type="ECO:0000259" key="1">
    <source>
        <dbReference type="Pfam" id="PF17116"/>
    </source>
</evidence>